<protein>
    <submittedName>
        <fullName evidence="5">FadR family transcriptional regulator</fullName>
    </submittedName>
</protein>
<dbReference type="InterPro" id="IPR036390">
    <property type="entry name" value="WH_DNA-bd_sf"/>
</dbReference>
<dbReference type="SMART" id="SM00345">
    <property type="entry name" value="HTH_GNTR"/>
    <property type="match status" value="1"/>
</dbReference>
<dbReference type="SMART" id="SM00895">
    <property type="entry name" value="FCD"/>
    <property type="match status" value="1"/>
</dbReference>
<dbReference type="PANTHER" id="PTHR43537">
    <property type="entry name" value="TRANSCRIPTIONAL REGULATOR, GNTR FAMILY"/>
    <property type="match status" value="1"/>
</dbReference>
<dbReference type="Gene3D" id="1.10.10.10">
    <property type="entry name" value="Winged helix-like DNA-binding domain superfamily/Winged helix DNA-binding domain"/>
    <property type="match status" value="1"/>
</dbReference>
<dbReference type="RefSeq" id="WP_191201363.1">
    <property type="nucleotide sequence ID" value="NZ_BAAAPA010000001.1"/>
</dbReference>
<evidence type="ECO:0000313" key="6">
    <source>
        <dbReference type="Proteomes" id="UP000649289"/>
    </source>
</evidence>
<dbReference type="PROSITE" id="PS50949">
    <property type="entry name" value="HTH_GNTR"/>
    <property type="match status" value="1"/>
</dbReference>
<evidence type="ECO:0000256" key="2">
    <source>
        <dbReference type="ARBA" id="ARBA00023125"/>
    </source>
</evidence>
<dbReference type="PRINTS" id="PR00035">
    <property type="entry name" value="HTHGNTR"/>
</dbReference>
<comment type="caution">
    <text evidence="5">The sequence shown here is derived from an EMBL/GenBank/DDBJ whole genome shotgun (WGS) entry which is preliminary data.</text>
</comment>
<accession>A0ABR8MLY7</accession>
<keyword evidence="1" id="KW-0805">Transcription regulation</keyword>
<evidence type="ECO:0000256" key="1">
    <source>
        <dbReference type="ARBA" id="ARBA00023015"/>
    </source>
</evidence>
<dbReference type="PANTHER" id="PTHR43537:SF5">
    <property type="entry name" value="UXU OPERON TRANSCRIPTIONAL REGULATOR"/>
    <property type="match status" value="1"/>
</dbReference>
<dbReference type="Pfam" id="PF00392">
    <property type="entry name" value="GntR"/>
    <property type="match status" value="1"/>
</dbReference>
<keyword evidence="3" id="KW-0804">Transcription</keyword>
<dbReference type="SUPFAM" id="SSF46785">
    <property type="entry name" value="Winged helix' DNA-binding domain"/>
    <property type="match status" value="1"/>
</dbReference>
<organism evidence="5 6">
    <name type="scientific">Nocardioides hwasunensis</name>
    <dbReference type="NCBI Taxonomy" id="397258"/>
    <lineage>
        <taxon>Bacteria</taxon>
        <taxon>Bacillati</taxon>
        <taxon>Actinomycetota</taxon>
        <taxon>Actinomycetes</taxon>
        <taxon>Propionibacteriales</taxon>
        <taxon>Nocardioidaceae</taxon>
        <taxon>Nocardioides</taxon>
    </lineage>
</organism>
<dbReference type="Proteomes" id="UP000649289">
    <property type="component" value="Unassembled WGS sequence"/>
</dbReference>
<dbReference type="Pfam" id="PF07729">
    <property type="entry name" value="FCD"/>
    <property type="match status" value="1"/>
</dbReference>
<reference evidence="5 6" key="1">
    <citation type="submission" date="2020-09" db="EMBL/GenBank/DDBJ databases">
        <title>novel species in genus Nocardioides.</title>
        <authorList>
            <person name="Zhang G."/>
        </authorList>
    </citation>
    <scope>NUCLEOTIDE SEQUENCE [LARGE SCALE GENOMIC DNA]</scope>
    <source>
        <strain evidence="5 6">19197</strain>
    </source>
</reference>
<sequence>MSVSSRPQKTALIVAKRVVDDIYRGGQTAGDRLPPERVMLEHYGVGRGTLREALRFLELQGVLTLKPGPGGGPVIQKPDATYLANGLVLLLQFSESPFSMIVEARRDLEPVMARHAASRMKKDSLDQLGNSVEQMRDNLESRDIFLATNREFHELIAWGSGNAMYGFLIDALVDIVDGTHMGVDYPEQRRKAILGAHERILSALQTHDGDSSFAAMEEHMGEFVRYMQRRYSEVLHQTVTWDIL</sequence>
<proteinExistence type="predicted"/>
<dbReference type="EMBL" id="JACXYY010000010">
    <property type="protein sequence ID" value="MBD3917034.1"/>
    <property type="molecule type" value="Genomic_DNA"/>
</dbReference>
<dbReference type="InterPro" id="IPR011711">
    <property type="entry name" value="GntR_C"/>
</dbReference>
<dbReference type="InterPro" id="IPR036388">
    <property type="entry name" value="WH-like_DNA-bd_sf"/>
</dbReference>
<keyword evidence="6" id="KW-1185">Reference proteome</keyword>
<evidence type="ECO:0000259" key="4">
    <source>
        <dbReference type="PROSITE" id="PS50949"/>
    </source>
</evidence>
<gene>
    <name evidence="5" type="ORF">IEZ25_20640</name>
</gene>
<dbReference type="SUPFAM" id="SSF48008">
    <property type="entry name" value="GntR ligand-binding domain-like"/>
    <property type="match status" value="1"/>
</dbReference>
<feature type="domain" description="HTH gntR-type" evidence="4">
    <location>
        <begin position="8"/>
        <end position="78"/>
    </location>
</feature>
<evidence type="ECO:0000256" key="3">
    <source>
        <dbReference type="ARBA" id="ARBA00023163"/>
    </source>
</evidence>
<name>A0ABR8MLY7_9ACTN</name>
<evidence type="ECO:0000313" key="5">
    <source>
        <dbReference type="EMBL" id="MBD3917034.1"/>
    </source>
</evidence>
<dbReference type="InterPro" id="IPR008920">
    <property type="entry name" value="TF_FadR/GntR_C"/>
</dbReference>
<keyword evidence="2" id="KW-0238">DNA-binding</keyword>
<dbReference type="InterPro" id="IPR000524">
    <property type="entry name" value="Tscrpt_reg_HTH_GntR"/>
</dbReference>
<dbReference type="Gene3D" id="1.20.120.530">
    <property type="entry name" value="GntR ligand-binding domain-like"/>
    <property type="match status" value="1"/>
</dbReference>